<accession>A0A4R7ZEL9</accession>
<feature type="transmembrane region" description="Helical" evidence="1">
    <location>
        <begin position="124"/>
        <end position="147"/>
    </location>
</feature>
<reference evidence="2 3" key="1">
    <citation type="submission" date="2019-03" db="EMBL/GenBank/DDBJ databases">
        <title>Genomic Encyclopedia of Type Strains, Phase III (KMG-III): the genomes of soil and plant-associated and newly described type strains.</title>
        <authorList>
            <person name="Whitman W."/>
        </authorList>
    </citation>
    <scope>NUCLEOTIDE SEQUENCE [LARGE SCALE GENOMIC DNA]</scope>
    <source>
        <strain evidence="2 3">VKM Ac-2570</strain>
    </source>
</reference>
<dbReference type="AlphaFoldDB" id="A0A4R7ZEL9"/>
<evidence type="ECO:0000313" key="2">
    <source>
        <dbReference type="EMBL" id="TDW15386.1"/>
    </source>
</evidence>
<gene>
    <name evidence="2" type="ORF">EV650_6868</name>
</gene>
<feature type="transmembrane region" description="Helical" evidence="1">
    <location>
        <begin position="20"/>
        <end position="39"/>
    </location>
</feature>
<evidence type="ECO:0000313" key="3">
    <source>
        <dbReference type="Proteomes" id="UP000295447"/>
    </source>
</evidence>
<proteinExistence type="predicted"/>
<evidence type="ECO:0000256" key="1">
    <source>
        <dbReference type="SAM" id="Phobius"/>
    </source>
</evidence>
<keyword evidence="1" id="KW-1133">Transmembrane helix</keyword>
<name>A0A4R7ZEL9_9ACTN</name>
<feature type="transmembrane region" description="Helical" evidence="1">
    <location>
        <begin position="159"/>
        <end position="183"/>
    </location>
</feature>
<dbReference type="EMBL" id="SODF01000003">
    <property type="protein sequence ID" value="TDW15386.1"/>
    <property type="molecule type" value="Genomic_DNA"/>
</dbReference>
<feature type="transmembrane region" description="Helical" evidence="1">
    <location>
        <begin position="91"/>
        <end position="112"/>
    </location>
</feature>
<organism evidence="2 3">
    <name type="scientific">Kribbella kalugense</name>
    <dbReference type="NCBI Taxonomy" id="2512221"/>
    <lineage>
        <taxon>Bacteria</taxon>
        <taxon>Bacillati</taxon>
        <taxon>Actinomycetota</taxon>
        <taxon>Actinomycetes</taxon>
        <taxon>Propionibacteriales</taxon>
        <taxon>Kribbellaceae</taxon>
        <taxon>Kribbella</taxon>
    </lineage>
</organism>
<feature type="transmembrane region" description="Helical" evidence="1">
    <location>
        <begin position="59"/>
        <end position="79"/>
    </location>
</feature>
<keyword evidence="1" id="KW-0472">Membrane</keyword>
<keyword evidence="1" id="KW-0812">Transmembrane</keyword>
<sequence>MTIETNTEPLGATKPTYGGIAAILGAALAIVGNALIVLAAPAAAPDTVSYPLSVTQFRWAQLFFAATQALMAYGILELVRSGAVRRRRSTVTFSFLAVIGFALTVPGELVLIPVASSASDSTAAAAASTVFGVGLLIADLGLIGYGLTALRDHHWPRPWAALPATLGAFQLLVVTPVALSTGFASTPTFATITLANLLIAALGVRLVRTSQLIGQ</sequence>
<comment type="caution">
    <text evidence="2">The sequence shown here is derived from an EMBL/GenBank/DDBJ whole genome shotgun (WGS) entry which is preliminary data.</text>
</comment>
<protein>
    <submittedName>
        <fullName evidence="2">Uncharacterized protein</fullName>
    </submittedName>
</protein>
<dbReference type="RefSeq" id="WP_166678375.1">
    <property type="nucleotide sequence ID" value="NZ_SODF01000003.1"/>
</dbReference>
<keyword evidence="3" id="KW-1185">Reference proteome</keyword>
<feature type="transmembrane region" description="Helical" evidence="1">
    <location>
        <begin position="189"/>
        <end position="207"/>
    </location>
</feature>
<dbReference type="Proteomes" id="UP000295447">
    <property type="component" value="Unassembled WGS sequence"/>
</dbReference>